<keyword evidence="2" id="KW-1185">Reference proteome</keyword>
<comment type="caution">
    <text evidence="1">The sequence shown here is derived from an EMBL/GenBank/DDBJ whole genome shotgun (WGS) entry which is preliminary data.</text>
</comment>
<accession>A0ACB7IV39</accession>
<proteinExistence type="predicted"/>
<dbReference type="EMBL" id="WQMT02000006">
    <property type="protein sequence ID" value="KAG9221990.1"/>
    <property type="molecule type" value="Genomic_DNA"/>
</dbReference>
<evidence type="ECO:0000313" key="1">
    <source>
        <dbReference type="EMBL" id="KAG9221990.1"/>
    </source>
</evidence>
<gene>
    <name evidence="1" type="ORF">CCMSSC00406_0009198</name>
</gene>
<evidence type="ECO:0000313" key="2">
    <source>
        <dbReference type="Proteomes" id="UP000824881"/>
    </source>
</evidence>
<organism evidence="1 2">
    <name type="scientific">Pleurotus cornucopiae</name>
    <name type="common">Cornucopia mushroom</name>
    <dbReference type="NCBI Taxonomy" id="5321"/>
    <lineage>
        <taxon>Eukaryota</taxon>
        <taxon>Fungi</taxon>
        <taxon>Dikarya</taxon>
        <taxon>Basidiomycota</taxon>
        <taxon>Agaricomycotina</taxon>
        <taxon>Agaricomycetes</taxon>
        <taxon>Agaricomycetidae</taxon>
        <taxon>Agaricales</taxon>
        <taxon>Pleurotineae</taxon>
        <taxon>Pleurotaceae</taxon>
        <taxon>Pleurotus</taxon>
    </lineage>
</organism>
<protein>
    <submittedName>
        <fullName evidence="1">Uncharacterized protein</fullName>
    </submittedName>
</protein>
<name>A0ACB7IV39_PLECO</name>
<sequence length="980" mass="109304">MVWLRGLSSEDLAYEREPVSLLHVMISDEYVAFSRSTSQSAMSLRSSTACVEIRSGGLTLIGINRKQAPVHSVHTGFIPIKQAMRRRVSHWDGRLVARQVYLHFMRLVLHLLRWRPQVLPLLREQPACHLRRKCVQTCPSNTFSSTTSTSCTLCHPDCASCSGGAFNQCTACPPERPVLANGHCLSTCAKSQFLNPTSSSCQPCDPSCSGPSTTRHNVIVRHSPPHPATAPLGGRGGGGGWKWRLVRSYLGIARASASFTTLNVSPIRMDRYAYGSREIAPVEIVERSTSGAAMSDDQCAIGPDGNLLHASKISFVFDPDDPVPMPVPEEVDAGQSRPRRPRFSDKRQEAIAALQLDDDGKPVALRRPRATANSRSRKPTTTAGGLTVTTTLPKDDDDDPEDNDFIPPLVDMDNESDDEDEDRVITNAELAASLPSQLIPAASLKARIKKRRQSTKASPPKAKRVREESSVASVVSMASSVGISTTAKGGKRSHIYRFFEQVDNDANGESAEGMEYFKIIQLALYNIPMIYRFYEAIKTRKDALTAEELKIATAQTPLDEEAIAKYISGLEPGSMSIMSAFQHQLDISKPTWDQGIFEQLLVEWMVCCDQPFMEVEWPEFRKLIQYVYQRGGSTTPIHVPGRTTIQTKVMKAGNNTIAQIRQMFENLESDITISLDAWTSPNQYAFLAIVAHYITNDGKLGDTELIGQHSGENMADAVWETLNRYGLIGRVTAFMMDNASNNDTLICELEDRLKDAGAISGKESERAVGRSGQYQMTVTSKTTTEYDDDAVFMEDEDTFDESSYCTWASLLDPRIAYKGLKEDYKDDETLLSGLEKSKATLRAHFNEFYRAPPAPDPSTTTTLQSISPADYDFMARYEIKDRVSVDELEEFWNLPREDIRTCDPIQWWYSRRHHFPSLYRLARNLLAIPGSAVAVERIFSGARDTISLRRASLKPQTIEILMLLKHRLRLARTSTVQSHK</sequence>
<dbReference type="Proteomes" id="UP000824881">
    <property type="component" value="Unassembled WGS sequence"/>
</dbReference>
<reference evidence="1 2" key="1">
    <citation type="journal article" date="2021" name="Appl. Environ. Microbiol.">
        <title>Genetic linkage and physical mapping for an oyster mushroom Pleurotus cornucopiae and QTL analysis for the trait cap color.</title>
        <authorList>
            <person name="Zhang Y."/>
            <person name="Gao W."/>
            <person name="Sonnenberg A."/>
            <person name="Chen Q."/>
            <person name="Zhang J."/>
            <person name="Huang C."/>
        </authorList>
    </citation>
    <scope>NUCLEOTIDE SEQUENCE [LARGE SCALE GENOMIC DNA]</scope>
    <source>
        <strain evidence="1">CCMSSC00406</strain>
    </source>
</reference>